<evidence type="ECO:0000313" key="2">
    <source>
        <dbReference type="EMBL" id="GGC54605.1"/>
    </source>
</evidence>
<gene>
    <name evidence="2" type="ORF">GCM10010994_11920</name>
</gene>
<evidence type="ECO:0000256" key="1">
    <source>
        <dbReference type="SAM" id="MobiDB-lite"/>
    </source>
</evidence>
<dbReference type="Proteomes" id="UP000637002">
    <property type="component" value="Unassembled WGS sequence"/>
</dbReference>
<name>A0A916U0T4_9HYPH</name>
<feature type="compositionally biased region" description="Polar residues" evidence="1">
    <location>
        <begin position="57"/>
        <end position="67"/>
    </location>
</feature>
<protein>
    <submittedName>
        <fullName evidence="2">Uncharacterized protein</fullName>
    </submittedName>
</protein>
<reference evidence="2" key="2">
    <citation type="submission" date="2020-09" db="EMBL/GenBank/DDBJ databases">
        <authorList>
            <person name="Sun Q."/>
            <person name="Zhou Y."/>
        </authorList>
    </citation>
    <scope>NUCLEOTIDE SEQUENCE</scope>
    <source>
        <strain evidence="2">CGMCC 1.12919</strain>
    </source>
</reference>
<organism evidence="2 3">
    <name type="scientific">Chelatococcus reniformis</name>
    <dbReference type="NCBI Taxonomy" id="1494448"/>
    <lineage>
        <taxon>Bacteria</taxon>
        <taxon>Pseudomonadati</taxon>
        <taxon>Pseudomonadota</taxon>
        <taxon>Alphaproteobacteria</taxon>
        <taxon>Hyphomicrobiales</taxon>
        <taxon>Chelatococcaceae</taxon>
        <taxon>Chelatococcus</taxon>
    </lineage>
</organism>
<accession>A0A916U0T4</accession>
<comment type="caution">
    <text evidence="2">The sequence shown here is derived from an EMBL/GenBank/DDBJ whole genome shotgun (WGS) entry which is preliminary data.</text>
</comment>
<sequence>MILLGGARNNGIEEPFSRHHKEIVMTKYALPFAAALLAATTTLASAQAPGGQGTWGGSANSPTSDGTNQGGPLQGSPVIAPDDRTGSVVIIEDDAGRRMQPDGQGIDSNAAGRPGAPRAYPNR</sequence>
<dbReference type="AlphaFoldDB" id="A0A916U0T4"/>
<feature type="region of interest" description="Disordered" evidence="1">
    <location>
        <begin position="46"/>
        <end position="123"/>
    </location>
</feature>
<reference evidence="2" key="1">
    <citation type="journal article" date="2014" name="Int. J. Syst. Evol. Microbiol.">
        <title>Complete genome sequence of Corynebacterium casei LMG S-19264T (=DSM 44701T), isolated from a smear-ripened cheese.</title>
        <authorList>
            <consortium name="US DOE Joint Genome Institute (JGI-PGF)"/>
            <person name="Walter F."/>
            <person name="Albersmeier A."/>
            <person name="Kalinowski J."/>
            <person name="Ruckert C."/>
        </authorList>
    </citation>
    <scope>NUCLEOTIDE SEQUENCE</scope>
    <source>
        <strain evidence="2">CGMCC 1.12919</strain>
    </source>
</reference>
<keyword evidence="3" id="KW-1185">Reference proteome</keyword>
<evidence type="ECO:0000313" key="3">
    <source>
        <dbReference type="Proteomes" id="UP000637002"/>
    </source>
</evidence>
<proteinExistence type="predicted"/>
<dbReference type="EMBL" id="BMGG01000002">
    <property type="protein sequence ID" value="GGC54605.1"/>
    <property type="molecule type" value="Genomic_DNA"/>
</dbReference>
<feature type="compositionally biased region" description="Low complexity" evidence="1">
    <location>
        <begin position="110"/>
        <end position="123"/>
    </location>
</feature>